<dbReference type="Proteomes" id="UP000295711">
    <property type="component" value="Unassembled WGS sequence"/>
</dbReference>
<evidence type="ECO:0000256" key="1">
    <source>
        <dbReference type="SAM" id="Phobius"/>
    </source>
</evidence>
<feature type="domain" description="Sensor histidine kinase NatK-like C-terminal" evidence="2">
    <location>
        <begin position="334"/>
        <end position="435"/>
    </location>
</feature>
<comment type="caution">
    <text evidence="3">The sequence shown here is derived from an EMBL/GenBank/DDBJ whole genome shotgun (WGS) entry which is preliminary data.</text>
</comment>
<evidence type="ECO:0000313" key="3">
    <source>
        <dbReference type="EMBL" id="TCO81843.1"/>
    </source>
</evidence>
<feature type="transmembrane region" description="Helical" evidence="1">
    <location>
        <begin position="129"/>
        <end position="150"/>
    </location>
</feature>
<feature type="transmembrane region" description="Helical" evidence="1">
    <location>
        <begin position="199"/>
        <end position="219"/>
    </location>
</feature>
<dbReference type="RefSeq" id="WP_165873386.1">
    <property type="nucleotide sequence ID" value="NZ_JANKAQ010000020.1"/>
</dbReference>
<feature type="transmembrane region" description="Helical" evidence="1">
    <location>
        <begin position="171"/>
        <end position="187"/>
    </location>
</feature>
<dbReference type="InterPro" id="IPR036890">
    <property type="entry name" value="HATPase_C_sf"/>
</dbReference>
<feature type="transmembrane region" description="Helical" evidence="1">
    <location>
        <begin position="12"/>
        <end position="27"/>
    </location>
</feature>
<dbReference type="EMBL" id="SLXA01000021">
    <property type="protein sequence ID" value="TCO81843.1"/>
    <property type="molecule type" value="Genomic_DNA"/>
</dbReference>
<reference evidence="3 4" key="1">
    <citation type="submission" date="2019-03" db="EMBL/GenBank/DDBJ databases">
        <title>Genomic Encyclopedia of Type Strains, Phase IV (KMG-IV): sequencing the most valuable type-strain genomes for metagenomic binning, comparative biology and taxonomic classification.</title>
        <authorList>
            <person name="Goeker M."/>
        </authorList>
    </citation>
    <scope>NUCLEOTIDE SEQUENCE [LARGE SCALE GENOMIC DNA]</scope>
    <source>
        <strain evidence="3 4">DSM 28559</strain>
    </source>
</reference>
<dbReference type="InterPro" id="IPR032834">
    <property type="entry name" value="NatK-like_C"/>
</dbReference>
<dbReference type="Pfam" id="PF14501">
    <property type="entry name" value="HATPase_c_5"/>
    <property type="match status" value="1"/>
</dbReference>
<keyword evidence="1" id="KW-0812">Transmembrane</keyword>
<keyword evidence="1" id="KW-1133">Transmembrane helix</keyword>
<feature type="transmembrane region" description="Helical" evidence="1">
    <location>
        <begin position="68"/>
        <end position="85"/>
    </location>
</feature>
<keyword evidence="3" id="KW-0418">Kinase</keyword>
<proteinExistence type="predicted"/>
<gene>
    <name evidence="3" type="ORF">EV212_12112</name>
</gene>
<organism evidence="3 4">
    <name type="scientific">Frisingicoccus caecimuris</name>
    <dbReference type="NCBI Taxonomy" id="1796636"/>
    <lineage>
        <taxon>Bacteria</taxon>
        <taxon>Bacillati</taxon>
        <taxon>Bacillota</taxon>
        <taxon>Clostridia</taxon>
        <taxon>Lachnospirales</taxon>
        <taxon>Lachnospiraceae</taxon>
        <taxon>Frisingicoccus</taxon>
    </lineage>
</organism>
<keyword evidence="1" id="KW-0472">Membrane</keyword>
<keyword evidence="3" id="KW-0808">Transferase</keyword>
<dbReference type="PANTHER" id="PTHR40448:SF1">
    <property type="entry name" value="TWO-COMPONENT SENSOR HISTIDINE KINASE"/>
    <property type="match status" value="1"/>
</dbReference>
<dbReference type="Gene3D" id="3.30.565.10">
    <property type="entry name" value="Histidine kinase-like ATPase, C-terminal domain"/>
    <property type="match status" value="1"/>
</dbReference>
<dbReference type="GO" id="GO:0042802">
    <property type="term" value="F:identical protein binding"/>
    <property type="evidence" value="ECO:0007669"/>
    <property type="project" value="TreeGrafter"/>
</dbReference>
<dbReference type="GO" id="GO:0016301">
    <property type="term" value="F:kinase activity"/>
    <property type="evidence" value="ECO:0007669"/>
    <property type="project" value="UniProtKB-KW"/>
</dbReference>
<keyword evidence="4" id="KW-1185">Reference proteome</keyword>
<accession>A0A4R2L5W9</accession>
<protein>
    <submittedName>
        <fullName evidence="3">Sensor histidine kinase YesM</fullName>
    </submittedName>
</protein>
<dbReference type="PANTHER" id="PTHR40448">
    <property type="entry name" value="TWO-COMPONENT SENSOR HISTIDINE KINASE"/>
    <property type="match status" value="1"/>
</dbReference>
<sequence>MYKHLLFWTTEYLNYFSLIFWGIKLFLEKYEVETNKKEWVENIIIIVASVPVVWFCGFNYKFVVYSNAITYILILFMNLFVRIYTKWKAKKLSALVAIYVHGMRLIDLLIVTVVFEIDRMSRFAHWDLINAGVARSIFMIILSVTYYLVYKILKKGLLLDYLYENTLYRRIIYVYSFIGIICFFQVYRFDYSERLLQFWTFYLVCLFIVCGVFMFYFLLIKEKEKKRLLYMRNSMLEANYQSLRKAYDENRMMYHDFKNHMLVMNQLLQEEKSKEALEYIGTYIHGTLSINQRVESGCKIIDIIVNYKIAEAVEKQINFTYEIDFISQIDIKDNDMCVLLANLLDNAIEACEKVEEERRLIYLRIKRQNQMLLIFIKNAIQERETEKREFFKTSKNNKELHGLGIKCIDNVIQKYDGHKEYSIQKDNFELYISLPVD</sequence>
<feature type="transmembrane region" description="Helical" evidence="1">
    <location>
        <begin position="92"/>
        <end position="117"/>
    </location>
</feature>
<feature type="transmembrane region" description="Helical" evidence="1">
    <location>
        <begin position="39"/>
        <end position="62"/>
    </location>
</feature>
<name>A0A4R2L5W9_9FIRM</name>
<evidence type="ECO:0000313" key="4">
    <source>
        <dbReference type="Proteomes" id="UP000295711"/>
    </source>
</evidence>
<dbReference type="AlphaFoldDB" id="A0A4R2L5W9"/>
<dbReference type="SUPFAM" id="SSF55874">
    <property type="entry name" value="ATPase domain of HSP90 chaperone/DNA topoisomerase II/histidine kinase"/>
    <property type="match status" value="1"/>
</dbReference>
<dbReference type="CDD" id="cd16935">
    <property type="entry name" value="HATPase_AgrC-ComD-like"/>
    <property type="match status" value="1"/>
</dbReference>
<evidence type="ECO:0000259" key="2">
    <source>
        <dbReference type="Pfam" id="PF14501"/>
    </source>
</evidence>